<evidence type="ECO:0000259" key="3">
    <source>
        <dbReference type="SMART" id="SM00065"/>
    </source>
</evidence>
<organism evidence="5 6">
    <name type="scientific">Leptospira broomii serovar Hurstbridge str. 5399</name>
    <dbReference type="NCBI Taxonomy" id="1049789"/>
    <lineage>
        <taxon>Bacteria</taxon>
        <taxon>Pseudomonadati</taxon>
        <taxon>Spirochaetota</taxon>
        <taxon>Spirochaetia</taxon>
        <taxon>Leptospirales</taxon>
        <taxon>Leptospiraceae</taxon>
        <taxon>Leptospira</taxon>
    </lineage>
</organism>
<keyword evidence="6" id="KW-1185">Reference proteome</keyword>
<feature type="domain" description="PPM-type phosphatase" evidence="4">
    <location>
        <begin position="240"/>
        <end position="465"/>
    </location>
</feature>
<evidence type="ECO:0000256" key="2">
    <source>
        <dbReference type="PROSITE-ProRule" id="PRU00339"/>
    </source>
</evidence>
<comment type="caution">
    <text evidence="5">The sequence shown here is derived from an EMBL/GenBank/DDBJ whole genome shotgun (WGS) entry which is preliminary data.</text>
</comment>
<protein>
    <submittedName>
        <fullName evidence="5">SpoIIE-like protein phosphatase domain protein</fullName>
    </submittedName>
</protein>
<keyword evidence="1" id="KW-0378">Hydrolase</keyword>
<name>T0F0U5_9LEPT</name>
<dbReference type="PROSITE" id="PS50005">
    <property type="entry name" value="TPR"/>
    <property type="match status" value="2"/>
</dbReference>
<dbReference type="InterPro" id="IPR011990">
    <property type="entry name" value="TPR-like_helical_dom_sf"/>
</dbReference>
<dbReference type="InterPro" id="IPR001932">
    <property type="entry name" value="PPM-type_phosphatase-like_dom"/>
</dbReference>
<dbReference type="Gene3D" id="1.25.40.10">
    <property type="entry name" value="Tetratricopeptide repeat domain"/>
    <property type="match status" value="1"/>
</dbReference>
<evidence type="ECO:0000259" key="4">
    <source>
        <dbReference type="SMART" id="SM00331"/>
    </source>
</evidence>
<accession>T0F0U5</accession>
<dbReference type="Proteomes" id="UP000015454">
    <property type="component" value="Unassembled WGS sequence"/>
</dbReference>
<dbReference type="PANTHER" id="PTHR43156">
    <property type="entry name" value="STAGE II SPORULATION PROTEIN E-RELATED"/>
    <property type="match status" value="1"/>
</dbReference>
<dbReference type="GO" id="GO:0016791">
    <property type="term" value="F:phosphatase activity"/>
    <property type="evidence" value="ECO:0007669"/>
    <property type="project" value="TreeGrafter"/>
</dbReference>
<dbReference type="SMART" id="SM00028">
    <property type="entry name" value="TPR"/>
    <property type="match status" value="4"/>
</dbReference>
<dbReference type="InterPro" id="IPR052016">
    <property type="entry name" value="Bact_Sigma-Reg"/>
</dbReference>
<proteinExistence type="predicted"/>
<dbReference type="STRING" id="1049789.LEP1GSC050_2434"/>
<evidence type="ECO:0000256" key="1">
    <source>
        <dbReference type="ARBA" id="ARBA00022801"/>
    </source>
</evidence>
<dbReference type="InterPro" id="IPR019734">
    <property type="entry name" value="TPR_rpt"/>
</dbReference>
<dbReference type="Pfam" id="PF01590">
    <property type="entry name" value="GAF"/>
    <property type="match status" value="1"/>
</dbReference>
<dbReference type="PANTHER" id="PTHR43156:SF2">
    <property type="entry name" value="STAGE II SPORULATION PROTEIN E"/>
    <property type="match status" value="1"/>
</dbReference>
<dbReference type="InterPro" id="IPR003018">
    <property type="entry name" value="GAF"/>
</dbReference>
<dbReference type="SMART" id="SM00065">
    <property type="entry name" value="GAF"/>
    <property type="match status" value="1"/>
</dbReference>
<dbReference type="Gene3D" id="3.60.40.10">
    <property type="entry name" value="PPM-type phosphatase domain"/>
    <property type="match status" value="1"/>
</dbReference>
<sequence length="638" mass="72947">MHIVQKEPSESSKNPIRRGSNMIELKFGQRKVVNFRGARKVVGGLTEKNKIDILLYISKEFANADKEEDLYDIVISLCKDIFECDNTTLRMWKDKFLVPSRFIQETEPPRRKLTQDEGYSGFTFKTRMPLLIQDLSHHQEYIDEGETTRAVMCVPIIYKEDCLGTIAVECNTEFFYREDDLEILEALGSQLALAITSVRLIQGLVHANEREAQILKQLEWDMRMGRNVQSQIVETNILPWNGLHFGTHYEPMTEVSGDYFNVVRQGNSITAIIVDVSGHGIPAALVTMSIHYQFQRCTSLGMGLGEMLTELGESVRPQLPDGTYFTAFVLKVYSDYTYSYVNAAHQKMLHFHNSTGRVEELDTAGVPLGIFEVERSNFEEKHGRILPGDILFLPTDGIVEQKNDQRQELGNQRFIEWIRQEKATIEEQRDKIFIGDLVGSLIGRFKRYKGDVRTGDDVSLLALQCNPELGKAKTMLSLAKAAAKAKKDQMAYEKALEVFSMDESLKDSLVLLGKMYYRDRNFEKSVQFLEKYIRTSGEESEHIQYLLGRAYYELGNIPEAKKALKRSLAIDHTYAKSSLRLARCYLKENETPKAIKVLQQGMKSAPTNEYLKISLKKLEELVRRKGAEESMEEKRAAV</sequence>
<feature type="repeat" description="TPR" evidence="2">
    <location>
        <begin position="541"/>
        <end position="574"/>
    </location>
</feature>
<evidence type="ECO:0000313" key="5">
    <source>
        <dbReference type="EMBL" id="EQA44775.1"/>
    </source>
</evidence>
<feature type="domain" description="GAF" evidence="3">
    <location>
        <begin position="65"/>
        <end position="205"/>
    </location>
</feature>
<evidence type="ECO:0000313" key="6">
    <source>
        <dbReference type="Proteomes" id="UP000015454"/>
    </source>
</evidence>
<dbReference type="EMBL" id="AHMO02000008">
    <property type="protein sequence ID" value="EQA44775.1"/>
    <property type="molecule type" value="Genomic_DNA"/>
</dbReference>
<dbReference type="InterPro" id="IPR036457">
    <property type="entry name" value="PPM-type-like_dom_sf"/>
</dbReference>
<dbReference type="SUPFAM" id="SSF48452">
    <property type="entry name" value="TPR-like"/>
    <property type="match status" value="1"/>
</dbReference>
<feature type="repeat" description="TPR" evidence="2">
    <location>
        <begin position="575"/>
        <end position="608"/>
    </location>
</feature>
<dbReference type="Pfam" id="PF14559">
    <property type="entry name" value="TPR_19"/>
    <property type="match status" value="1"/>
</dbReference>
<reference evidence="5" key="1">
    <citation type="submission" date="2013-05" db="EMBL/GenBank/DDBJ databases">
        <authorList>
            <person name="Harkins D.M."/>
            <person name="Durkin A.S."/>
            <person name="Brinkac L.M."/>
            <person name="Haft D.H."/>
            <person name="Selengut J.D."/>
            <person name="Sanka R."/>
            <person name="DePew J."/>
            <person name="Purushe J."/>
            <person name="Hartskeerl R.A."/>
            <person name="Ahmed A."/>
            <person name="van der Linden H."/>
            <person name="Goris M.G.A."/>
            <person name="Vinetz J.M."/>
            <person name="Sutton G.G."/>
            <person name="Nierman W.C."/>
            <person name="Fouts D.E."/>
        </authorList>
    </citation>
    <scope>NUCLEOTIDE SEQUENCE [LARGE SCALE GENOMIC DNA]</scope>
    <source>
        <strain evidence="5">5399</strain>
    </source>
</reference>
<dbReference type="SMART" id="SM00331">
    <property type="entry name" value="PP2C_SIG"/>
    <property type="match status" value="1"/>
</dbReference>
<gene>
    <name evidence="5" type="ORF">LEP1GSC050_2434</name>
</gene>
<dbReference type="AlphaFoldDB" id="T0F0U5"/>
<dbReference type="Gene3D" id="3.30.450.40">
    <property type="match status" value="1"/>
</dbReference>
<dbReference type="Pfam" id="PF07228">
    <property type="entry name" value="SpoIIE"/>
    <property type="match status" value="1"/>
</dbReference>
<keyword evidence="2" id="KW-0802">TPR repeat</keyword>
<dbReference type="SUPFAM" id="SSF55781">
    <property type="entry name" value="GAF domain-like"/>
    <property type="match status" value="1"/>
</dbReference>
<dbReference type="InterPro" id="IPR029016">
    <property type="entry name" value="GAF-like_dom_sf"/>
</dbReference>